<keyword evidence="4" id="KW-0804">Transcription</keyword>
<dbReference type="RefSeq" id="WP_123067766.1">
    <property type="nucleotide sequence ID" value="NZ_JSAB01000010.1"/>
</dbReference>
<evidence type="ECO:0000256" key="3">
    <source>
        <dbReference type="ARBA" id="ARBA00023125"/>
    </source>
</evidence>
<evidence type="ECO:0000313" key="6">
    <source>
        <dbReference type="EMBL" id="RNF32544.1"/>
    </source>
</evidence>
<evidence type="ECO:0000259" key="5">
    <source>
        <dbReference type="PROSITE" id="PS50931"/>
    </source>
</evidence>
<sequence length="294" mass="31744">MQISDVRIFLAVAAGGTLSAAARRLDIGPMQASRRIAALEAELGVRLFHRTTRSLALTAEGEAFAPYAATLAEAEESARGALRPSATRASGLLRLTAPSVFGQAIVLPLLPSLLERHPDLRVDLDLSDRVQDIVGQGLDLALRVATLGDSELVARRLAANPRLLCAAPRYLRAHGTPATLADLERHQCIGLHAVARWPFVVGASLQRRRVDARVLTSSVDAARTAAVQGLGLAMLTFWDVHEHLRAGSLVRVELEDAAMEVLSVWAVTPTRRYVPERVKVFLDALEDELVRLGG</sequence>
<evidence type="ECO:0000313" key="7">
    <source>
        <dbReference type="Proteomes" id="UP000283254"/>
    </source>
</evidence>
<dbReference type="OrthoDB" id="9786526at2"/>
<protein>
    <submittedName>
        <fullName evidence="6">LysR family transcriptional regulator</fullName>
    </submittedName>
</protein>
<dbReference type="InterPro" id="IPR036390">
    <property type="entry name" value="WH_DNA-bd_sf"/>
</dbReference>
<name>A0A422QRC1_9BURK</name>
<dbReference type="FunFam" id="1.10.10.10:FF:000001">
    <property type="entry name" value="LysR family transcriptional regulator"/>
    <property type="match status" value="1"/>
</dbReference>
<dbReference type="AlphaFoldDB" id="A0A422QRC1"/>
<dbReference type="PANTHER" id="PTHR30537:SF5">
    <property type="entry name" value="HTH-TYPE TRANSCRIPTIONAL ACTIVATOR TTDR-RELATED"/>
    <property type="match status" value="1"/>
</dbReference>
<proteinExistence type="inferred from homology"/>
<dbReference type="InterPro" id="IPR036388">
    <property type="entry name" value="WH-like_DNA-bd_sf"/>
</dbReference>
<dbReference type="Gene3D" id="3.40.190.290">
    <property type="match status" value="1"/>
</dbReference>
<reference evidence="6" key="1">
    <citation type="submission" date="2014-10" db="EMBL/GenBank/DDBJ databases">
        <title>Massilia sp. genome.</title>
        <authorList>
            <person name="Xu B."/>
            <person name="Dai L."/>
            <person name="Huang Z."/>
        </authorList>
    </citation>
    <scope>NUCLEOTIDE SEQUENCE [LARGE SCALE GENOMIC DNA]</scope>
    <source>
        <strain evidence="6">CFS-1</strain>
    </source>
</reference>
<dbReference type="PROSITE" id="PS50931">
    <property type="entry name" value="HTH_LYSR"/>
    <property type="match status" value="1"/>
</dbReference>
<keyword evidence="2" id="KW-0805">Transcription regulation</keyword>
<dbReference type="GO" id="GO:0003700">
    <property type="term" value="F:DNA-binding transcription factor activity"/>
    <property type="evidence" value="ECO:0007669"/>
    <property type="project" value="InterPro"/>
</dbReference>
<dbReference type="InterPro" id="IPR005119">
    <property type="entry name" value="LysR_subst-bd"/>
</dbReference>
<keyword evidence="7" id="KW-1185">Reference proteome</keyword>
<feature type="domain" description="HTH lysR-type" evidence="5">
    <location>
        <begin position="1"/>
        <end position="58"/>
    </location>
</feature>
<dbReference type="Pfam" id="PF00126">
    <property type="entry name" value="HTH_1"/>
    <property type="match status" value="1"/>
</dbReference>
<evidence type="ECO:0000256" key="1">
    <source>
        <dbReference type="ARBA" id="ARBA00009437"/>
    </source>
</evidence>
<evidence type="ECO:0000256" key="4">
    <source>
        <dbReference type="ARBA" id="ARBA00023163"/>
    </source>
</evidence>
<accession>A0A422QRC1</accession>
<dbReference type="PANTHER" id="PTHR30537">
    <property type="entry name" value="HTH-TYPE TRANSCRIPTIONAL REGULATOR"/>
    <property type="match status" value="1"/>
</dbReference>
<dbReference type="Pfam" id="PF03466">
    <property type="entry name" value="LysR_substrate"/>
    <property type="match status" value="1"/>
</dbReference>
<comment type="similarity">
    <text evidence="1">Belongs to the LysR transcriptional regulatory family.</text>
</comment>
<dbReference type="Proteomes" id="UP000283254">
    <property type="component" value="Unassembled WGS sequence"/>
</dbReference>
<dbReference type="GO" id="GO:0003677">
    <property type="term" value="F:DNA binding"/>
    <property type="evidence" value="ECO:0007669"/>
    <property type="project" value="UniProtKB-KW"/>
</dbReference>
<dbReference type="SUPFAM" id="SSF53850">
    <property type="entry name" value="Periplasmic binding protein-like II"/>
    <property type="match status" value="1"/>
</dbReference>
<dbReference type="InterPro" id="IPR000847">
    <property type="entry name" value="LysR_HTH_N"/>
</dbReference>
<dbReference type="Gene3D" id="1.10.10.10">
    <property type="entry name" value="Winged helix-like DNA-binding domain superfamily/Winged helix DNA-binding domain"/>
    <property type="match status" value="1"/>
</dbReference>
<dbReference type="EMBL" id="JSAB01000010">
    <property type="protein sequence ID" value="RNF32544.1"/>
    <property type="molecule type" value="Genomic_DNA"/>
</dbReference>
<keyword evidence="3" id="KW-0238">DNA-binding</keyword>
<comment type="caution">
    <text evidence="6">The sequence shown here is derived from an EMBL/GenBank/DDBJ whole genome shotgun (WGS) entry which is preliminary data.</text>
</comment>
<dbReference type="CDD" id="cd08422">
    <property type="entry name" value="PBP2_CrgA_like"/>
    <property type="match status" value="1"/>
</dbReference>
<dbReference type="InterPro" id="IPR058163">
    <property type="entry name" value="LysR-type_TF_proteobact-type"/>
</dbReference>
<evidence type="ECO:0000256" key="2">
    <source>
        <dbReference type="ARBA" id="ARBA00023015"/>
    </source>
</evidence>
<organism evidence="6 7">
    <name type="scientific">Massilia aurea</name>
    <dbReference type="NCBI Taxonomy" id="373040"/>
    <lineage>
        <taxon>Bacteria</taxon>
        <taxon>Pseudomonadati</taxon>
        <taxon>Pseudomonadota</taxon>
        <taxon>Betaproteobacteria</taxon>
        <taxon>Burkholderiales</taxon>
        <taxon>Oxalobacteraceae</taxon>
        <taxon>Telluria group</taxon>
        <taxon>Massilia</taxon>
    </lineage>
</organism>
<dbReference type="SUPFAM" id="SSF46785">
    <property type="entry name" value="Winged helix' DNA-binding domain"/>
    <property type="match status" value="1"/>
</dbReference>
<gene>
    <name evidence="6" type="ORF">NM04_01385</name>
</gene>